<comment type="caution">
    <text evidence="2">The sequence shown here is derived from an EMBL/GenBank/DDBJ whole genome shotgun (WGS) entry which is preliminary data.</text>
</comment>
<feature type="region of interest" description="Disordered" evidence="1">
    <location>
        <begin position="310"/>
        <end position="329"/>
    </location>
</feature>
<accession>A0AAW0EK52</accession>
<feature type="compositionally biased region" description="Low complexity" evidence="1">
    <location>
        <begin position="513"/>
        <end position="540"/>
    </location>
</feature>
<feature type="compositionally biased region" description="Low complexity" evidence="1">
    <location>
        <begin position="414"/>
        <end position="431"/>
    </location>
</feature>
<protein>
    <submittedName>
        <fullName evidence="2">Uncharacterized protein</fullName>
    </submittedName>
</protein>
<dbReference type="AlphaFoldDB" id="A0AAW0EK52"/>
<evidence type="ECO:0000313" key="3">
    <source>
        <dbReference type="Proteomes" id="UP001430356"/>
    </source>
</evidence>
<feature type="region of interest" description="Disordered" evidence="1">
    <location>
        <begin position="513"/>
        <end position="553"/>
    </location>
</feature>
<feature type="region of interest" description="Disordered" evidence="1">
    <location>
        <begin position="1"/>
        <end position="90"/>
    </location>
</feature>
<feature type="compositionally biased region" description="Low complexity" evidence="1">
    <location>
        <begin position="1"/>
        <end position="42"/>
    </location>
</feature>
<feature type="region of interest" description="Disordered" evidence="1">
    <location>
        <begin position="624"/>
        <end position="662"/>
    </location>
</feature>
<proteinExistence type="predicted"/>
<feature type="compositionally biased region" description="Low complexity" evidence="1">
    <location>
        <begin position="61"/>
        <end position="80"/>
    </location>
</feature>
<dbReference type="EMBL" id="JAECZO010000031">
    <property type="protein sequence ID" value="KAK7194130.1"/>
    <property type="molecule type" value="Genomic_DNA"/>
</dbReference>
<sequence>MHSTSTPSSISSPHSGIAAAAAAPRLSAAASTAPSSQLPPSTRSVNILYDVMDNPTGRNEAAATASARTTLSSAQNNNNSSGGGGSKGALHDRAACLETEQGQRLQPAQQQLPPSTTYSCPPLPFITSVDVPAFFASSPTSGATSQLPRRVSYISQNLSNQTHSMNQYTASSTAATGAESPLVRGHSGGSIFSMVAPPAHFSTQRTEEEILHRAVAHHSHRSAASEDARPLPARPAPAHRCASCFSTSLSSTPPSSISPPPEEARRAYVSLHLPDIPILADGDDVDDNDDDDAYDHAMHGQEAFVMELCDGAGDTDKGDGGDMGRLGASANLSHRSLPLSLHRSSSLRVEADGLSGFSAAPGSRAAAEPAVGTRSHSAYGVAAPPTGSARPPPPLSTFQPIHTSESNEHHHQQQSHQLRVASAAAASSAAAPHDTQVPSRVVDDGTPTHSLASSGHRQAPALPSQVVVFLQQQQQQQQQQQCATYSPSPAPSPSWPGVARGVSAEDVAALGCSQRQHQHQYQQLPSHQQLHGSMHSQSSSRRYSVGGGATGAPTASSVVAPALSGSGYYTVSGTPPSGGSAQVYMLVPSSNANSPTGHVAHHQLPIPQQNRYMMPVAGGGGVDVGASASPYGPGHGAGAAPPPPTSSSQQPATPTTVSVGGGASSGAAPASFFLAAAPTAFAGYPPGSAGRPAADGPPPAAAAAPSSYYVYLPTCHSTNTPPSHSVPLQSYATGHFTSPMQHVGIAPEQPSAAAAAASSSSPLSRVAAGAAPPHMVGSADVFAVGGKAGAMAHPGIRPAASTATTDLSRKQVNVHGAMVNVLPYYAYNENAPPAPTAHIVTGAASANASMLAQSLGGSGWSARSANSNAECALDGSGRSLDGGRIMETQEVSPYVFTGDMSALATAPVLPIFIQMFPCELRDRVGVLNRVIEATCGRDAGFVHSFESRSETSFIAHVRTHNVWDLIQKVRCRVLMDRFGFWYAADIDQYVRMKEYCEGVRRLPQQTRHFQTDGLPCMPLVVELSRSVDRALVTENTAPRCFDEIVPIAAVDRHRARLQGPASTQSGGHGSASGNSVAMAASTTSLPAGAAILASAAGDVRSLQAGSPVLLTSEGHMVMMSPPHLLPGLSGGSFRTGSNSGASPHVLYADPQYQHHLSYPKQ</sequence>
<organism evidence="2 3">
    <name type="scientific">Novymonas esmeraldas</name>
    <dbReference type="NCBI Taxonomy" id="1808958"/>
    <lineage>
        <taxon>Eukaryota</taxon>
        <taxon>Discoba</taxon>
        <taxon>Euglenozoa</taxon>
        <taxon>Kinetoplastea</taxon>
        <taxon>Metakinetoplastina</taxon>
        <taxon>Trypanosomatida</taxon>
        <taxon>Trypanosomatidae</taxon>
        <taxon>Novymonas</taxon>
    </lineage>
</organism>
<reference evidence="2 3" key="1">
    <citation type="journal article" date="2021" name="MBio">
        <title>A New Model Trypanosomatid, Novymonas esmeraldas: Genomic Perception of Its 'Candidatus Pandoraea novymonadis' Endosymbiont.</title>
        <authorList>
            <person name="Zakharova A."/>
            <person name="Saura A."/>
            <person name="Butenko A."/>
            <person name="Podesvova L."/>
            <person name="Warmusova S."/>
            <person name="Kostygov A.Y."/>
            <person name="Nenarokova A."/>
            <person name="Lukes J."/>
            <person name="Opperdoes F.R."/>
            <person name="Yurchenko V."/>
        </authorList>
    </citation>
    <scope>NUCLEOTIDE SEQUENCE [LARGE SCALE GENOMIC DNA]</scope>
    <source>
        <strain evidence="2 3">E262AT.01</strain>
    </source>
</reference>
<evidence type="ECO:0000256" key="1">
    <source>
        <dbReference type="SAM" id="MobiDB-lite"/>
    </source>
</evidence>
<gene>
    <name evidence="2" type="ORF">NESM_000326200</name>
</gene>
<feature type="compositionally biased region" description="Low complexity" evidence="1">
    <location>
        <begin position="646"/>
        <end position="658"/>
    </location>
</feature>
<feature type="region of interest" description="Disordered" evidence="1">
    <location>
        <begin position="478"/>
        <end position="499"/>
    </location>
</feature>
<evidence type="ECO:0000313" key="2">
    <source>
        <dbReference type="EMBL" id="KAK7194130.1"/>
    </source>
</evidence>
<dbReference type="Proteomes" id="UP001430356">
    <property type="component" value="Unassembled WGS sequence"/>
</dbReference>
<feature type="compositionally biased region" description="Polar residues" evidence="1">
    <location>
        <begin position="447"/>
        <end position="456"/>
    </location>
</feature>
<feature type="region of interest" description="Disordered" evidence="1">
    <location>
        <begin position="217"/>
        <end position="239"/>
    </location>
</feature>
<feature type="region of interest" description="Disordered" evidence="1">
    <location>
        <begin position="376"/>
        <end position="459"/>
    </location>
</feature>
<name>A0AAW0EK52_9TRYP</name>
<keyword evidence="3" id="KW-1185">Reference proteome</keyword>